<keyword evidence="3" id="KW-0808">Transferase</keyword>
<dbReference type="EMBL" id="FMZM01000013">
    <property type="protein sequence ID" value="SDD99257.1"/>
    <property type="molecule type" value="Genomic_DNA"/>
</dbReference>
<dbReference type="InterPro" id="IPR002656">
    <property type="entry name" value="Acyl_transf_3_dom"/>
</dbReference>
<dbReference type="STRING" id="1045774.SAMN05421872_11359"/>
<sequence>MTTREAPSRGLRQDIQALRAIAVALVVVFHFWPSSLTGGYVGVDVFFVISGFLITSHLLQRPPTSVRDLAAFWGRRIRRLLPAAFTVLLTTLAATWWLAPASMWAATAKQAVASALYVQNWVLAEESVDYLAADNVATPVQHYWSLSIEEQFYLGWPVLVLVAALVARRSGRSVRACAGVAVTVVLGVSLVWSVLGRDDAASYFVTWTRIWELGVGGLVAVVLPLLGGLGRTVRIVAVWSGLAMMAVAAVTYDGATAFPGFAALLPVLGAALVIAAAVPRGPLSPLRVMGLRPVQALGDVSYAVYLWHWPVVVLLPFALESEPTTWQLVVALAVVLLLSQLTKVLVEDPLRGQRPLGLPLRRSFVFALVGALLVTGGAVALRDQAQEAVRPPGSADRDDPCFGARAVTNECDLDGQELATSTVFASEDNKAVRDRNCMSSTTGLLADPACHYGSDDPGALKVAMVGNSHGAHWLPVFRAIARQRGWSLTTYFAFECHTSDRPVAFPEKVQTDNCETFNQRAISEVADQDFDLVVLANRTLIPLVGLDGDDQEDENQRETEASYRRIITTWRDAGSRVLVMRDNPRRHEKETVPQCIDLHPDDLAACDRPLAEADVWDPEGDVATEMARTDDGVGVFDLRPWLCPDDICRAVVGGVITLWDTHHLTATFVRSLRPQVATAVDELLGPG</sequence>
<evidence type="ECO:0000259" key="2">
    <source>
        <dbReference type="Pfam" id="PF19040"/>
    </source>
</evidence>
<dbReference type="GO" id="GO:0016020">
    <property type="term" value="C:membrane"/>
    <property type="evidence" value="ECO:0007669"/>
    <property type="project" value="TreeGrafter"/>
</dbReference>
<dbReference type="Pfam" id="PF01757">
    <property type="entry name" value="Acyl_transf_3"/>
    <property type="match status" value="1"/>
</dbReference>
<reference evidence="3 4" key="1">
    <citation type="submission" date="2016-10" db="EMBL/GenBank/DDBJ databases">
        <authorList>
            <person name="de Groot N.N."/>
        </authorList>
    </citation>
    <scope>NUCLEOTIDE SEQUENCE [LARGE SCALE GENOMIC DNA]</scope>
    <source>
        <strain evidence="3 4">CGMCC 4.6858</strain>
    </source>
</reference>
<proteinExistence type="predicted"/>
<dbReference type="InterPro" id="IPR043968">
    <property type="entry name" value="SGNH"/>
</dbReference>
<dbReference type="InterPro" id="IPR050879">
    <property type="entry name" value="Acyltransferase_3"/>
</dbReference>
<dbReference type="GO" id="GO:0016787">
    <property type="term" value="F:hydrolase activity"/>
    <property type="evidence" value="ECO:0007669"/>
    <property type="project" value="UniProtKB-KW"/>
</dbReference>
<dbReference type="GO" id="GO:0009103">
    <property type="term" value="P:lipopolysaccharide biosynthetic process"/>
    <property type="evidence" value="ECO:0007669"/>
    <property type="project" value="TreeGrafter"/>
</dbReference>
<keyword evidence="4" id="KW-1185">Reference proteome</keyword>
<dbReference type="Pfam" id="PF19040">
    <property type="entry name" value="SGNH"/>
    <property type="match status" value="1"/>
</dbReference>
<feature type="domain" description="SGNH" evidence="2">
    <location>
        <begin position="446"/>
        <end position="677"/>
    </location>
</feature>
<dbReference type="RefSeq" id="WP_139175750.1">
    <property type="nucleotide sequence ID" value="NZ_FMZM01000013.1"/>
</dbReference>
<evidence type="ECO:0000313" key="4">
    <source>
        <dbReference type="Proteomes" id="UP000199034"/>
    </source>
</evidence>
<dbReference type="PANTHER" id="PTHR23028:SF53">
    <property type="entry name" value="ACYL_TRANSF_3 DOMAIN-CONTAINING PROTEIN"/>
    <property type="match status" value="1"/>
</dbReference>
<accession>A0A1G6ZB62</accession>
<organism evidence="3 4">
    <name type="scientific">Nocardioides lianchengensis</name>
    <dbReference type="NCBI Taxonomy" id="1045774"/>
    <lineage>
        <taxon>Bacteria</taxon>
        <taxon>Bacillati</taxon>
        <taxon>Actinomycetota</taxon>
        <taxon>Actinomycetes</taxon>
        <taxon>Propionibacteriales</taxon>
        <taxon>Nocardioidaceae</taxon>
        <taxon>Nocardioides</taxon>
    </lineage>
</organism>
<dbReference type="GO" id="GO:0016747">
    <property type="term" value="F:acyltransferase activity, transferring groups other than amino-acyl groups"/>
    <property type="evidence" value="ECO:0007669"/>
    <property type="project" value="InterPro"/>
</dbReference>
<protein>
    <submittedName>
        <fullName evidence="3">Peptidoglycan/LPS O-acetylase OafA/YrhL, contains acyltransferase and SGNH-hydrolase domains</fullName>
    </submittedName>
</protein>
<keyword evidence="3" id="KW-0378">Hydrolase</keyword>
<dbReference type="OrthoDB" id="3404679at2"/>
<dbReference type="PANTHER" id="PTHR23028">
    <property type="entry name" value="ACETYLTRANSFERASE"/>
    <property type="match status" value="1"/>
</dbReference>
<feature type="domain" description="Acyltransferase 3" evidence="1">
    <location>
        <begin position="14"/>
        <end position="341"/>
    </location>
</feature>
<gene>
    <name evidence="3" type="ORF">SAMN05421872_11359</name>
</gene>
<dbReference type="Proteomes" id="UP000199034">
    <property type="component" value="Unassembled WGS sequence"/>
</dbReference>
<dbReference type="AlphaFoldDB" id="A0A1G6ZB62"/>
<evidence type="ECO:0000259" key="1">
    <source>
        <dbReference type="Pfam" id="PF01757"/>
    </source>
</evidence>
<evidence type="ECO:0000313" key="3">
    <source>
        <dbReference type="EMBL" id="SDD99257.1"/>
    </source>
</evidence>
<name>A0A1G6ZB62_9ACTN</name>
<keyword evidence="3" id="KW-0012">Acyltransferase</keyword>